<dbReference type="SUPFAM" id="SSF53254">
    <property type="entry name" value="Phosphoglycerate mutase-like"/>
    <property type="match status" value="1"/>
</dbReference>
<evidence type="ECO:0000313" key="1">
    <source>
        <dbReference type="EMBL" id="BCA93536.1"/>
    </source>
</evidence>
<dbReference type="RefSeq" id="WP_230834431.1">
    <property type="nucleotide sequence ID" value="NZ_AP022821.1"/>
</dbReference>
<name>A0A6F8T0M0_9GAMM</name>
<dbReference type="AlphaFoldDB" id="A0A6F8T0M0"/>
<proteinExistence type="predicted"/>
<sequence length="75" mass="8025">MASYPSPLTTHANTTTWQALGIGDPPGFMLEACETQRNLSSEGRAHAVAAGQALRERVVAIDAVYSSQWCRGICC</sequence>
<gene>
    <name evidence="1" type="ORF">HMSLTHF_33110</name>
</gene>
<reference evidence="1 2" key="1">
    <citation type="submission" date="2020-02" db="EMBL/GenBank/DDBJ databases">
        <title>Complete Genome Sequence of Halomonas meridiana strain BAA-801, Isolated from Deep Sea Thermal Vent.</title>
        <authorList>
            <person name="Takahashi Y."/>
            <person name="Takahashi H."/>
            <person name="Galipon J."/>
            <person name="Arakawa K."/>
        </authorList>
    </citation>
    <scope>NUCLEOTIDE SEQUENCE [LARGE SCALE GENOMIC DNA]</scope>
    <source>
        <strain evidence="1 2">Slthf1</strain>
    </source>
</reference>
<dbReference type="Proteomes" id="UP000503197">
    <property type="component" value="Chromosome"/>
</dbReference>
<organism evidence="1 2">
    <name type="scientific">Vreelandella aquamarina</name>
    <dbReference type="NCBI Taxonomy" id="77097"/>
    <lineage>
        <taxon>Bacteria</taxon>
        <taxon>Pseudomonadati</taxon>
        <taxon>Pseudomonadota</taxon>
        <taxon>Gammaproteobacteria</taxon>
        <taxon>Oceanospirillales</taxon>
        <taxon>Halomonadaceae</taxon>
        <taxon>Vreelandella</taxon>
    </lineage>
</organism>
<dbReference type="InterPro" id="IPR029033">
    <property type="entry name" value="His_PPase_superfam"/>
</dbReference>
<evidence type="ECO:0000313" key="2">
    <source>
        <dbReference type="Proteomes" id="UP000503197"/>
    </source>
</evidence>
<dbReference type="EMBL" id="AP022821">
    <property type="protein sequence ID" value="BCA93536.1"/>
    <property type="molecule type" value="Genomic_DNA"/>
</dbReference>
<accession>A0A6F8T0M0</accession>
<protein>
    <submittedName>
        <fullName evidence="1">Uncharacterized protein</fullName>
    </submittedName>
</protein>
<dbReference type="Gene3D" id="3.40.50.1240">
    <property type="entry name" value="Phosphoglycerate mutase-like"/>
    <property type="match status" value="1"/>
</dbReference>